<comment type="caution">
    <text evidence="6">The sequence shown here is derived from an EMBL/GenBank/DDBJ whole genome shotgun (WGS) entry which is preliminary data.</text>
</comment>
<evidence type="ECO:0000313" key="6">
    <source>
        <dbReference type="EMBL" id="HJG95964.1"/>
    </source>
</evidence>
<dbReference type="InterPro" id="IPR012318">
    <property type="entry name" value="HTH_CRP"/>
</dbReference>
<organism evidence="6 7">
    <name type="scientific">Romboutsia timonensis</name>
    <dbReference type="NCBI Taxonomy" id="1776391"/>
    <lineage>
        <taxon>Bacteria</taxon>
        <taxon>Bacillati</taxon>
        <taxon>Bacillota</taxon>
        <taxon>Clostridia</taxon>
        <taxon>Peptostreptococcales</taxon>
        <taxon>Peptostreptococcaceae</taxon>
        <taxon>Romboutsia</taxon>
    </lineage>
</organism>
<dbReference type="InterPro" id="IPR036388">
    <property type="entry name" value="WH-like_DNA-bd_sf"/>
</dbReference>
<keyword evidence="1" id="KW-0805">Transcription regulation</keyword>
<dbReference type="PRINTS" id="PR00034">
    <property type="entry name" value="HTHCRP"/>
</dbReference>
<dbReference type="Pfam" id="PF00027">
    <property type="entry name" value="cNMP_binding"/>
    <property type="match status" value="1"/>
</dbReference>
<dbReference type="AlphaFoldDB" id="A0A921SYU8"/>
<evidence type="ECO:0000259" key="4">
    <source>
        <dbReference type="PROSITE" id="PS50042"/>
    </source>
</evidence>
<protein>
    <submittedName>
        <fullName evidence="6">Crp/Fnr family transcriptional regulator</fullName>
    </submittedName>
</protein>
<sequence>MNNSLLYKQLENEQAKAFIEKIPENIKDRCKLKKIEKGKLLVLKGNNIENIYIHFQGKMQVKNEFENGFVYSFANIKPIAYIGAMEIMANKKTYSSTLQTTTECIILKMPKSDFKNWINIDQKFTLEVLHFVSKSMYEQSLKTGEVLAYPAICILTNYLINVFENEDKDVVFLEKTREEIASILGFSVRTINRNLKELKEEKLITVNRKGISITKEQFDKLLNKLESIK</sequence>
<reference evidence="6" key="2">
    <citation type="submission" date="2021-09" db="EMBL/GenBank/DDBJ databases">
        <authorList>
            <person name="Gilroy R."/>
        </authorList>
    </citation>
    <scope>NUCLEOTIDE SEQUENCE</scope>
    <source>
        <strain evidence="6">1277</strain>
    </source>
</reference>
<dbReference type="PROSITE" id="PS50042">
    <property type="entry name" value="CNMP_BINDING_3"/>
    <property type="match status" value="1"/>
</dbReference>
<dbReference type="SMART" id="SM00419">
    <property type="entry name" value="HTH_CRP"/>
    <property type="match status" value="1"/>
</dbReference>
<reference evidence="6" key="1">
    <citation type="journal article" date="2021" name="PeerJ">
        <title>Extensive microbial diversity within the chicken gut microbiome revealed by metagenomics and culture.</title>
        <authorList>
            <person name="Gilroy R."/>
            <person name="Ravi A."/>
            <person name="Getino M."/>
            <person name="Pursley I."/>
            <person name="Horton D.L."/>
            <person name="Alikhan N.F."/>
            <person name="Baker D."/>
            <person name="Gharbi K."/>
            <person name="Hall N."/>
            <person name="Watson M."/>
            <person name="Adriaenssens E.M."/>
            <person name="Foster-Nyarko E."/>
            <person name="Jarju S."/>
            <person name="Secka A."/>
            <person name="Antonio M."/>
            <person name="Oren A."/>
            <person name="Chaudhuri R.R."/>
            <person name="La Ragione R."/>
            <person name="Hildebrand F."/>
            <person name="Pallen M.J."/>
        </authorList>
    </citation>
    <scope>NUCLEOTIDE SEQUENCE</scope>
    <source>
        <strain evidence="6">1277</strain>
    </source>
</reference>
<dbReference type="GO" id="GO:0003677">
    <property type="term" value="F:DNA binding"/>
    <property type="evidence" value="ECO:0007669"/>
    <property type="project" value="UniProtKB-KW"/>
</dbReference>
<keyword evidence="2" id="KW-0238">DNA-binding</keyword>
<evidence type="ECO:0000259" key="5">
    <source>
        <dbReference type="PROSITE" id="PS51063"/>
    </source>
</evidence>
<dbReference type="SUPFAM" id="SSF46785">
    <property type="entry name" value="Winged helix' DNA-binding domain"/>
    <property type="match status" value="1"/>
</dbReference>
<accession>A0A921SYU8</accession>
<gene>
    <name evidence="6" type="ORF">K8V90_02550</name>
</gene>
<evidence type="ECO:0000256" key="3">
    <source>
        <dbReference type="ARBA" id="ARBA00023163"/>
    </source>
</evidence>
<keyword evidence="3" id="KW-0804">Transcription</keyword>
<dbReference type="InterPro" id="IPR018490">
    <property type="entry name" value="cNMP-bd_dom_sf"/>
</dbReference>
<evidence type="ECO:0000256" key="2">
    <source>
        <dbReference type="ARBA" id="ARBA00023125"/>
    </source>
</evidence>
<dbReference type="InterPro" id="IPR000595">
    <property type="entry name" value="cNMP-bd_dom"/>
</dbReference>
<dbReference type="EMBL" id="DYUB01000085">
    <property type="protein sequence ID" value="HJG95964.1"/>
    <property type="molecule type" value="Genomic_DNA"/>
</dbReference>
<dbReference type="Proteomes" id="UP000776700">
    <property type="component" value="Unassembled WGS sequence"/>
</dbReference>
<dbReference type="InterPro" id="IPR014710">
    <property type="entry name" value="RmlC-like_jellyroll"/>
</dbReference>
<feature type="domain" description="HTH crp-type" evidence="5">
    <location>
        <begin position="149"/>
        <end position="217"/>
    </location>
</feature>
<dbReference type="Gene3D" id="2.60.120.10">
    <property type="entry name" value="Jelly Rolls"/>
    <property type="match status" value="1"/>
</dbReference>
<dbReference type="SUPFAM" id="SSF51206">
    <property type="entry name" value="cAMP-binding domain-like"/>
    <property type="match status" value="1"/>
</dbReference>
<feature type="domain" description="Cyclic nucleotide-binding" evidence="4">
    <location>
        <begin position="6"/>
        <end position="118"/>
    </location>
</feature>
<dbReference type="PROSITE" id="PS51063">
    <property type="entry name" value="HTH_CRP_2"/>
    <property type="match status" value="1"/>
</dbReference>
<dbReference type="Pfam" id="PF13545">
    <property type="entry name" value="HTH_Crp_2"/>
    <property type="match status" value="1"/>
</dbReference>
<dbReference type="GO" id="GO:0006355">
    <property type="term" value="P:regulation of DNA-templated transcription"/>
    <property type="evidence" value="ECO:0007669"/>
    <property type="project" value="InterPro"/>
</dbReference>
<dbReference type="Gene3D" id="1.10.10.10">
    <property type="entry name" value="Winged helix-like DNA-binding domain superfamily/Winged helix DNA-binding domain"/>
    <property type="match status" value="1"/>
</dbReference>
<name>A0A921SYU8_9FIRM</name>
<dbReference type="InterPro" id="IPR036390">
    <property type="entry name" value="WH_DNA-bd_sf"/>
</dbReference>
<dbReference type="CDD" id="cd00038">
    <property type="entry name" value="CAP_ED"/>
    <property type="match status" value="1"/>
</dbReference>
<evidence type="ECO:0000256" key="1">
    <source>
        <dbReference type="ARBA" id="ARBA00023015"/>
    </source>
</evidence>
<evidence type="ECO:0000313" key="7">
    <source>
        <dbReference type="Proteomes" id="UP000776700"/>
    </source>
</evidence>
<proteinExistence type="predicted"/>